<keyword evidence="3" id="KW-0804">Transcription</keyword>
<dbReference type="OrthoDB" id="6247875at2759"/>
<dbReference type="GO" id="GO:0000122">
    <property type="term" value="P:negative regulation of transcription by RNA polymerase II"/>
    <property type="evidence" value="ECO:0007669"/>
    <property type="project" value="TreeGrafter"/>
</dbReference>
<organism evidence="7 8">
    <name type="scientific">Suhomyces tanzawaensis NRRL Y-17324</name>
    <dbReference type="NCBI Taxonomy" id="984487"/>
    <lineage>
        <taxon>Eukaryota</taxon>
        <taxon>Fungi</taxon>
        <taxon>Dikarya</taxon>
        <taxon>Ascomycota</taxon>
        <taxon>Saccharomycotina</taxon>
        <taxon>Pichiomycetes</taxon>
        <taxon>Debaryomycetaceae</taxon>
        <taxon>Suhomyces</taxon>
    </lineage>
</organism>
<feature type="compositionally biased region" description="Polar residues" evidence="5">
    <location>
        <begin position="100"/>
        <end position="120"/>
    </location>
</feature>
<evidence type="ECO:0000256" key="4">
    <source>
        <dbReference type="PROSITE-ProRule" id="PRU00267"/>
    </source>
</evidence>
<evidence type="ECO:0000256" key="2">
    <source>
        <dbReference type="ARBA" id="ARBA00023125"/>
    </source>
</evidence>
<dbReference type="FunFam" id="1.10.30.10:FF:000041">
    <property type="entry name" value="HMG box family protein"/>
    <property type="match status" value="1"/>
</dbReference>
<evidence type="ECO:0000313" key="7">
    <source>
        <dbReference type="EMBL" id="ODV82152.1"/>
    </source>
</evidence>
<feature type="region of interest" description="Disordered" evidence="5">
    <location>
        <begin position="289"/>
        <end position="316"/>
    </location>
</feature>
<dbReference type="STRING" id="984487.A0A1E4SRX9"/>
<feature type="compositionally biased region" description="Polar residues" evidence="5">
    <location>
        <begin position="376"/>
        <end position="406"/>
    </location>
</feature>
<dbReference type="InterPro" id="IPR050140">
    <property type="entry name" value="SRY-related_HMG-box_TF-like"/>
</dbReference>
<evidence type="ECO:0000256" key="5">
    <source>
        <dbReference type="SAM" id="MobiDB-lite"/>
    </source>
</evidence>
<dbReference type="Gene3D" id="1.10.30.10">
    <property type="entry name" value="High mobility group box domain"/>
    <property type="match status" value="1"/>
</dbReference>
<dbReference type="RefSeq" id="XP_020067274.1">
    <property type="nucleotide sequence ID" value="XM_020206477.1"/>
</dbReference>
<dbReference type="PROSITE" id="PS50118">
    <property type="entry name" value="HMG_BOX_2"/>
    <property type="match status" value="1"/>
</dbReference>
<dbReference type="GO" id="GO:0000978">
    <property type="term" value="F:RNA polymerase II cis-regulatory region sequence-specific DNA binding"/>
    <property type="evidence" value="ECO:0007669"/>
    <property type="project" value="TreeGrafter"/>
</dbReference>
<dbReference type="EMBL" id="KV453909">
    <property type="protein sequence ID" value="ODV82152.1"/>
    <property type="molecule type" value="Genomic_DNA"/>
</dbReference>
<sequence>MSTAVYYSNHNTVEDIHSKHTLPSLSQIMPMGQQQQQTQYSHDATLAAAQAVAASPHQTGSTGQLSPTLVNSNLVPMSNLPMFDQKMVYQTTQQHHHQSSPDVFSQSSQPSTAHTTPASSFSAGLSGYHAGIIGNPGHQVSGASSGSVSSASSEKCVCKSNANRIPRPRNAFILFRQKYHQSVLDEGSVIRTNPEVSRELGRRWRALSGDEKDYWNNLAEEEKKNHAKKYPGYRYTPRRNGKNKNCIPCRQKAMRQQQVQVHNQQMIQLQQEQYQQYLQLQQQAQPQAQPQAQQQMAQPQANAVPQQFNNGNFVSANPHNQQFIIASNYQQGAGQVPQPPPGAPTFQFSFNNEFTGQTNNANNNQDKLSPLFSVPYHSQMQQMQQPAGSGASHSHNNTPPNHQAHTSEFMMNGGSNGNPQFVIAYDQQANSGAVPHQQRFNSLPTPVNGANGYTFDGFSQQ</sequence>
<feature type="compositionally biased region" description="Low complexity" evidence="5">
    <location>
        <begin position="289"/>
        <end position="307"/>
    </location>
</feature>
<feature type="DNA-binding region" description="HMG box" evidence="4">
    <location>
        <begin position="165"/>
        <end position="234"/>
    </location>
</feature>
<feature type="region of interest" description="Disordered" evidence="5">
    <location>
        <begin position="442"/>
        <end position="461"/>
    </location>
</feature>
<dbReference type="Proteomes" id="UP000094285">
    <property type="component" value="Unassembled WGS sequence"/>
</dbReference>
<dbReference type="PANTHER" id="PTHR10270">
    <property type="entry name" value="SOX TRANSCRIPTION FACTOR"/>
    <property type="match status" value="1"/>
</dbReference>
<dbReference type="InterPro" id="IPR009071">
    <property type="entry name" value="HMG_box_dom"/>
</dbReference>
<dbReference type="GO" id="GO:0001228">
    <property type="term" value="F:DNA-binding transcription activator activity, RNA polymerase II-specific"/>
    <property type="evidence" value="ECO:0007669"/>
    <property type="project" value="TreeGrafter"/>
</dbReference>
<name>A0A1E4SRX9_9ASCO</name>
<dbReference type="Pfam" id="PF00505">
    <property type="entry name" value="HMG_box"/>
    <property type="match status" value="1"/>
</dbReference>
<feature type="domain" description="HMG box" evidence="6">
    <location>
        <begin position="165"/>
        <end position="234"/>
    </location>
</feature>
<keyword evidence="4" id="KW-0539">Nucleus</keyword>
<dbReference type="InterPro" id="IPR036910">
    <property type="entry name" value="HMG_box_dom_sf"/>
</dbReference>
<protein>
    <recommendedName>
        <fullName evidence="6">HMG box domain-containing protein</fullName>
    </recommendedName>
</protein>
<dbReference type="CDD" id="cd01389">
    <property type="entry name" value="HMG-box_ROX1-like"/>
    <property type="match status" value="1"/>
</dbReference>
<dbReference type="SMART" id="SM00398">
    <property type="entry name" value="HMG"/>
    <property type="match status" value="1"/>
</dbReference>
<feature type="compositionally biased region" description="Polar residues" evidence="5">
    <location>
        <begin position="346"/>
        <end position="367"/>
    </location>
</feature>
<gene>
    <name evidence="7" type="ORF">CANTADRAFT_19731</name>
</gene>
<evidence type="ECO:0000256" key="3">
    <source>
        <dbReference type="ARBA" id="ARBA00023163"/>
    </source>
</evidence>
<dbReference type="GO" id="GO:0005634">
    <property type="term" value="C:nucleus"/>
    <property type="evidence" value="ECO:0007669"/>
    <property type="project" value="UniProtKB-UniRule"/>
</dbReference>
<dbReference type="GO" id="GO:0030154">
    <property type="term" value="P:cell differentiation"/>
    <property type="evidence" value="ECO:0007669"/>
    <property type="project" value="TreeGrafter"/>
</dbReference>
<keyword evidence="2 4" id="KW-0238">DNA-binding</keyword>
<evidence type="ECO:0000259" key="6">
    <source>
        <dbReference type="PROSITE" id="PS50118"/>
    </source>
</evidence>
<reference evidence="8" key="1">
    <citation type="submission" date="2016-05" db="EMBL/GenBank/DDBJ databases">
        <title>Comparative genomics of biotechnologically important yeasts.</title>
        <authorList>
            <consortium name="DOE Joint Genome Institute"/>
            <person name="Riley R."/>
            <person name="Haridas S."/>
            <person name="Wolfe K.H."/>
            <person name="Lopes M.R."/>
            <person name="Hittinger C.T."/>
            <person name="Goker M."/>
            <person name="Salamov A."/>
            <person name="Wisecaver J."/>
            <person name="Long T.M."/>
            <person name="Aerts A.L."/>
            <person name="Barry K."/>
            <person name="Choi C."/>
            <person name="Clum A."/>
            <person name="Coughlan A.Y."/>
            <person name="Deshpande S."/>
            <person name="Douglass A.P."/>
            <person name="Hanson S.J."/>
            <person name="Klenk H.-P."/>
            <person name="Labutti K."/>
            <person name="Lapidus A."/>
            <person name="Lindquist E."/>
            <person name="Lipzen A."/>
            <person name="Meier-Kolthoff J.P."/>
            <person name="Ohm R.A."/>
            <person name="Otillar R.P."/>
            <person name="Pangilinan J."/>
            <person name="Peng Y."/>
            <person name="Rokas A."/>
            <person name="Rosa C.A."/>
            <person name="Scheuner C."/>
            <person name="Sibirny A.A."/>
            <person name="Slot J.C."/>
            <person name="Stielow J.B."/>
            <person name="Sun H."/>
            <person name="Kurtzman C.P."/>
            <person name="Blackwell M."/>
            <person name="Grigoriev I.V."/>
            <person name="Jeffries T.W."/>
        </authorList>
    </citation>
    <scope>NUCLEOTIDE SEQUENCE [LARGE SCALE GENOMIC DNA]</scope>
    <source>
        <strain evidence="8">NRRL Y-17324</strain>
    </source>
</reference>
<keyword evidence="1" id="KW-0805">Transcription regulation</keyword>
<dbReference type="PANTHER" id="PTHR10270:SF161">
    <property type="entry name" value="SEX-DETERMINING REGION Y PROTEIN"/>
    <property type="match status" value="1"/>
</dbReference>
<evidence type="ECO:0000256" key="1">
    <source>
        <dbReference type="ARBA" id="ARBA00023015"/>
    </source>
</evidence>
<dbReference type="SUPFAM" id="SSF47095">
    <property type="entry name" value="HMG-box"/>
    <property type="match status" value="1"/>
</dbReference>
<dbReference type="AlphaFoldDB" id="A0A1E4SRX9"/>
<evidence type="ECO:0000313" key="8">
    <source>
        <dbReference type="Proteomes" id="UP000094285"/>
    </source>
</evidence>
<feature type="region of interest" description="Disordered" evidence="5">
    <location>
        <begin position="331"/>
        <end position="408"/>
    </location>
</feature>
<accession>A0A1E4SRX9</accession>
<keyword evidence="8" id="KW-1185">Reference proteome</keyword>
<dbReference type="GeneID" id="30980614"/>
<proteinExistence type="predicted"/>
<feature type="region of interest" description="Disordered" evidence="5">
    <location>
        <begin position="91"/>
        <end position="120"/>
    </location>
</feature>